<organism evidence="8 9">
    <name type="scientific">Jatrophihabitans lederbergiae</name>
    <dbReference type="NCBI Taxonomy" id="3075547"/>
    <lineage>
        <taxon>Bacteria</taxon>
        <taxon>Bacillati</taxon>
        <taxon>Actinomycetota</taxon>
        <taxon>Actinomycetes</taxon>
        <taxon>Jatrophihabitantales</taxon>
        <taxon>Jatrophihabitantaceae</taxon>
        <taxon>Jatrophihabitans</taxon>
    </lineage>
</organism>
<dbReference type="Pfam" id="PF01782">
    <property type="entry name" value="RimM"/>
    <property type="match status" value="1"/>
</dbReference>
<comment type="domain">
    <text evidence="5">The PRC barrel domain binds ribosomal protein uS19.</text>
</comment>
<comment type="similarity">
    <text evidence="5">Belongs to the RimM family.</text>
</comment>
<evidence type="ECO:0000256" key="1">
    <source>
        <dbReference type="ARBA" id="ARBA00022490"/>
    </source>
</evidence>
<evidence type="ECO:0000259" key="7">
    <source>
        <dbReference type="Pfam" id="PF24986"/>
    </source>
</evidence>
<feature type="domain" description="RimM N-terminal" evidence="6">
    <location>
        <begin position="18"/>
        <end position="98"/>
    </location>
</feature>
<comment type="subcellular location">
    <subcellularLocation>
        <location evidence="5">Cytoplasm</location>
    </subcellularLocation>
</comment>
<dbReference type="SUPFAM" id="SSF50447">
    <property type="entry name" value="Translation proteins"/>
    <property type="match status" value="1"/>
</dbReference>
<dbReference type="InterPro" id="IPR011033">
    <property type="entry name" value="PRC_barrel-like_sf"/>
</dbReference>
<dbReference type="InterPro" id="IPR011961">
    <property type="entry name" value="RimM"/>
</dbReference>
<comment type="caution">
    <text evidence="8">The sequence shown here is derived from an EMBL/GenBank/DDBJ whole genome shotgun (WGS) entry which is preliminary data.</text>
</comment>
<keyword evidence="9" id="KW-1185">Reference proteome</keyword>
<keyword evidence="4 5" id="KW-0143">Chaperone</keyword>
<dbReference type="SUPFAM" id="SSF50346">
    <property type="entry name" value="PRC-barrel domain"/>
    <property type="match status" value="1"/>
</dbReference>
<evidence type="ECO:0000313" key="8">
    <source>
        <dbReference type="EMBL" id="MDT0259948.1"/>
    </source>
</evidence>
<dbReference type="InterPro" id="IPR009000">
    <property type="entry name" value="Transl_B-barrel_sf"/>
</dbReference>
<protein>
    <recommendedName>
        <fullName evidence="5">Ribosome maturation factor RimM</fullName>
    </recommendedName>
</protein>
<dbReference type="NCBIfam" id="TIGR02273">
    <property type="entry name" value="16S_RimM"/>
    <property type="match status" value="1"/>
</dbReference>
<reference evidence="9" key="1">
    <citation type="submission" date="2023-07" db="EMBL/GenBank/DDBJ databases">
        <title>30 novel species of actinomycetes from the DSMZ collection.</title>
        <authorList>
            <person name="Nouioui I."/>
        </authorList>
    </citation>
    <scope>NUCLEOTIDE SEQUENCE [LARGE SCALE GENOMIC DNA]</scope>
    <source>
        <strain evidence="9">DSM 44399</strain>
    </source>
</reference>
<name>A0ABU2J5H5_9ACTN</name>
<keyword evidence="1 5" id="KW-0963">Cytoplasm</keyword>
<evidence type="ECO:0000313" key="9">
    <source>
        <dbReference type="Proteomes" id="UP001183176"/>
    </source>
</evidence>
<dbReference type="RefSeq" id="WP_311421107.1">
    <property type="nucleotide sequence ID" value="NZ_JAVREH010000001.1"/>
</dbReference>
<evidence type="ECO:0000256" key="5">
    <source>
        <dbReference type="HAMAP-Rule" id="MF_00014"/>
    </source>
</evidence>
<sequence length="181" mass="18923">MSNSIDGGATPDGGAVAVGRIGKAHGVRGDAFVEPWTDAPDERFYEGAVLSTDPARHGPLTVESARTHSGKLVVHFAGVEDRNGIEALRGVVLVMPASARPVIEDPDEFYDTDLIGLRARTVAGLELGPVTDVLHSPAGSLLVIDLAGREVLVPFRAEFVPTVDIAGGITEIDPPDGLLDL</sequence>
<dbReference type="InterPro" id="IPR036976">
    <property type="entry name" value="RimM_N_sf"/>
</dbReference>
<dbReference type="HAMAP" id="MF_00014">
    <property type="entry name" value="Ribosome_mat_RimM"/>
    <property type="match status" value="1"/>
</dbReference>
<accession>A0ABU2J5H5</accession>
<evidence type="ECO:0000256" key="3">
    <source>
        <dbReference type="ARBA" id="ARBA00022552"/>
    </source>
</evidence>
<evidence type="ECO:0000259" key="6">
    <source>
        <dbReference type="Pfam" id="PF01782"/>
    </source>
</evidence>
<keyword evidence="2 5" id="KW-0690">Ribosome biogenesis</keyword>
<gene>
    <name evidence="5 8" type="primary">rimM</name>
    <name evidence="8" type="ORF">RM423_00915</name>
</gene>
<evidence type="ECO:0000256" key="4">
    <source>
        <dbReference type="ARBA" id="ARBA00023186"/>
    </source>
</evidence>
<keyword evidence="3 5" id="KW-0698">rRNA processing</keyword>
<feature type="domain" description="Ribosome maturation factor RimM PRC barrel" evidence="7">
    <location>
        <begin position="112"/>
        <end position="178"/>
    </location>
</feature>
<dbReference type="Proteomes" id="UP001183176">
    <property type="component" value="Unassembled WGS sequence"/>
</dbReference>
<dbReference type="InterPro" id="IPR056792">
    <property type="entry name" value="PRC_RimM"/>
</dbReference>
<evidence type="ECO:0000256" key="2">
    <source>
        <dbReference type="ARBA" id="ARBA00022517"/>
    </source>
</evidence>
<dbReference type="Gene3D" id="2.40.30.60">
    <property type="entry name" value="RimM"/>
    <property type="match status" value="1"/>
</dbReference>
<comment type="subunit">
    <text evidence="5">Binds ribosomal protein uS19.</text>
</comment>
<dbReference type="InterPro" id="IPR002676">
    <property type="entry name" value="RimM_N"/>
</dbReference>
<dbReference type="PANTHER" id="PTHR33692:SF1">
    <property type="entry name" value="RIBOSOME MATURATION FACTOR RIMM"/>
    <property type="match status" value="1"/>
</dbReference>
<dbReference type="Pfam" id="PF24986">
    <property type="entry name" value="PRC_RimM"/>
    <property type="match status" value="1"/>
</dbReference>
<dbReference type="EMBL" id="JAVREH010000001">
    <property type="protein sequence ID" value="MDT0259948.1"/>
    <property type="molecule type" value="Genomic_DNA"/>
</dbReference>
<comment type="function">
    <text evidence="5">An accessory protein needed during the final step in the assembly of 30S ribosomal subunit, possibly for assembly of the head region. Essential for efficient processing of 16S rRNA. May be needed both before and after RbfA during the maturation of 16S rRNA. It has affinity for free ribosomal 30S subunits but not for 70S ribosomes.</text>
</comment>
<proteinExistence type="inferred from homology"/>
<dbReference type="Gene3D" id="2.30.30.240">
    <property type="entry name" value="PRC-barrel domain"/>
    <property type="match status" value="1"/>
</dbReference>
<dbReference type="PANTHER" id="PTHR33692">
    <property type="entry name" value="RIBOSOME MATURATION FACTOR RIMM"/>
    <property type="match status" value="1"/>
</dbReference>